<evidence type="ECO:0000259" key="6">
    <source>
        <dbReference type="PROSITE" id="PS51266"/>
    </source>
</evidence>
<dbReference type="PANTHER" id="PTHR28082:SF2">
    <property type="entry name" value="CHY-TYPE DOMAIN-CONTAINING PROTEIN"/>
    <property type="match status" value="1"/>
</dbReference>
<dbReference type="Proteomes" id="UP000053236">
    <property type="component" value="Unassembled WGS sequence"/>
</dbReference>
<reference evidence="7" key="1">
    <citation type="submission" date="2013-11" db="EMBL/GenBank/DDBJ databases">
        <title>The Genome Sequence of Phytophthora parasitica CJ02B3.</title>
        <authorList>
            <consortium name="The Broad Institute Genomics Platform"/>
            <person name="Russ C."/>
            <person name="Tyler B."/>
            <person name="Panabieres F."/>
            <person name="Shan W."/>
            <person name="Tripathy S."/>
            <person name="Grunwald N."/>
            <person name="Machado M."/>
            <person name="Johnson C.S."/>
            <person name="Arredondo F."/>
            <person name="Hong C."/>
            <person name="Coffey M."/>
            <person name="Young S.K."/>
            <person name="Zeng Q."/>
            <person name="Gargeya S."/>
            <person name="Fitzgerald M."/>
            <person name="Abouelleil A."/>
            <person name="Alvarado L."/>
            <person name="Chapman S.B."/>
            <person name="Gainer-Dewar J."/>
            <person name="Goldberg J."/>
            <person name="Griggs A."/>
            <person name="Gujja S."/>
            <person name="Hansen M."/>
            <person name="Howarth C."/>
            <person name="Imamovic A."/>
            <person name="Ireland A."/>
            <person name="Larimer J."/>
            <person name="McCowan C."/>
            <person name="Murphy C."/>
            <person name="Pearson M."/>
            <person name="Poon T.W."/>
            <person name="Priest M."/>
            <person name="Roberts A."/>
            <person name="Saif S."/>
            <person name="Shea T."/>
            <person name="Sykes S."/>
            <person name="Wortman J."/>
            <person name="Nusbaum C."/>
            <person name="Birren B."/>
        </authorList>
    </citation>
    <scope>NUCLEOTIDE SEQUENCE [LARGE SCALE GENOMIC DNA]</scope>
    <source>
        <strain evidence="7">CJ02B3</strain>
    </source>
</reference>
<evidence type="ECO:0000256" key="1">
    <source>
        <dbReference type="ARBA" id="ARBA00022723"/>
    </source>
</evidence>
<evidence type="ECO:0000256" key="5">
    <source>
        <dbReference type="SAM" id="MobiDB-lite"/>
    </source>
</evidence>
<organism evidence="7">
    <name type="scientific">Phytophthora nicotianae</name>
    <name type="common">Potato buckeye rot agent</name>
    <name type="synonym">Phytophthora parasitica</name>
    <dbReference type="NCBI Taxonomy" id="4792"/>
    <lineage>
        <taxon>Eukaryota</taxon>
        <taxon>Sar</taxon>
        <taxon>Stramenopiles</taxon>
        <taxon>Oomycota</taxon>
        <taxon>Peronosporomycetes</taxon>
        <taxon>Peronosporales</taxon>
        <taxon>Peronosporaceae</taxon>
        <taxon>Phytophthora</taxon>
    </lineage>
</organism>
<dbReference type="InterPro" id="IPR052604">
    <property type="entry name" value="Mito_Tim_assembly_helper"/>
</dbReference>
<protein>
    <recommendedName>
        <fullName evidence="6">CHY-type domain-containing protein</fullName>
    </recommendedName>
</protein>
<feature type="domain" description="CHY-type" evidence="6">
    <location>
        <begin position="7"/>
        <end position="83"/>
    </location>
</feature>
<feature type="non-terminal residue" evidence="7">
    <location>
        <position position="1"/>
    </location>
</feature>
<dbReference type="AlphaFoldDB" id="W2GCW9"/>
<dbReference type="SUPFAM" id="SSF161219">
    <property type="entry name" value="CHY zinc finger-like"/>
    <property type="match status" value="1"/>
</dbReference>
<keyword evidence="2 4" id="KW-0863">Zinc-finger</keyword>
<dbReference type="GO" id="GO:0005758">
    <property type="term" value="C:mitochondrial intermembrane space"/>
    <property type="evidence" value="ECO:0007669"/>
    <property type="project" value="TreeGrafter"/>
</dbReference>
<dbReference type="InterPro" id="IPR037274">
    <property type="entry name" value="Znf_CHY_sf"/>
</dbReference>
<feature type="compositionally biased region" description="Polar residues" evidence="5">
    <location>
        <begin position="96"/>
        <end position="110"/>
    </location>
</feature>
<dbReference type="Pfam" id="PF05495">
    <property type="entry name" value="zf-CHY"/>
    <property type="match status" value="1"/>
</dbReference>
<dbReference type="PROSITE" id="PS51266">
    <property type="entry name" value="ZF_CHY"/>
    <property type="match status" value="1"/>
</dbReference>
<dbReference type="GO" id="GO:0008270">
    <property type="term" value="F:zinc ion binding"/>
    <property type="evidence" value="ECO:0007669"/>
    <property type="project" value="UniProtKB-KW"/>
</dbReference>
<name>W2GCW9_PHYNI</name>
<evidence type="ECO:0000313" key="7">
    <source>
        <dbReference type="EMBL" id="ETK80051.1"/>
    </source>
</evidence>
<keyword evidence="3" id="KW-0862">Zinc</keyword>
<gene>
    <name evidence="7" type="ORF">L915_14216</name>
</gene>
<dbReference type="GO" id="GO:0045041">
    <property type="term" value="P:protein import into mitochondrial intermembrane space"/>
    <property type="evidence" value="ECO:0007669"/>
    <property type="project" value="TreeGrafter"/>
</dbReference>
<evidence type="ECO:0000256" key="4">
    <source>
        <dbReference type="PROSITE-ProRule" id="PRU00601"/>
    </source>
</evidence>
<feature type="region of interest" description="Disordered" evidence="5">
    <location>
        <begin position="86"/>
        <end position="110"/>
    </location>
</feature>
<accession>W2GCW9</accession>
<keyword evidence="1" id="KW-0479">Metal-binding</keyword>
<evidence type="ECO:0000256" key="2">
    <source>
        <dbReference type="ARBA" id="ARBA00022771"/>
    </source>
</evidence>
<dbReference type="EMBL" id="KI687774">
    <property type="protein sequence ID" value="ETK80051.1"/>
    <property type="molecule type" value="Genomic_DNA"/>
</dbReference>
<dbReference type="PANTHER" id="PTHR28082">
    <property type="entry name" value="ZINC FINGER PROTEIN"/>
    <property type="match status" value="1"/>
</dbReference>
<sequence>RSVEGGTNISLTMCKHIPNAQVSFQAPCCHRWFDCSECHFELSDHRQQSATEMAFVCKQCRKPFRKDLTAFDVEDESCPHCGNGLIQPTEDGIDSRASTPAETNPATNPS</sequence>
<proteinExistence type="predicted"/>
<evidence type="ECO:0000256" key="3">
    <source>
        <dbReference type="ARBA" id="ARBA00022833"/>
    </source>
</evidence>
<dbReference type="InterPro" id="IPR008913">
    <property type="entry name" value="Znf_CHY"/>
</dbReference>